<evidence type="ECO:0000313" key="9">
    <source>
        <dbReference type="Proteomes" id="UP000270296"/>
    </source>
</evidence>
<dbReference type="PROSITE" id="PS00518">
    <property type="entry name" value="ZF_RING_1"/>
    <property type="match status" value="1"/>
</dbReference>
<dbReference type="SMART" id="SM00184">
    <property type="entry name" value="RING"/>
    <property type="match status" value="1"/>
</dbReference>
<proteinExistence type="predicted"/>
<dbReference type="InterPro" id="IPR032443">
    <property type="entry name" value="RAWUL"/>
</dbReference>
<keyword evidence="2" id="KW-0479">Metal-binding</keyword>
<dbReference type="InterPro" id="IPR001841">
    <property type="entry name" value="Znf_RING"/>
</dbReference>
<evidence type="ECO:0000256" key="1">
    <source>
        <dbReference type="ARBA" id="ARBA00004123"/>
    </source>
</evidence>
<reference evidence="10" key="1">
    <citation type="submission" date="2016-06" db="UniProtKB">
        <authorList>
            <consortium name="WormBaseParasite"/>
        </authorList>
    </citation>
    <scope>IDENTIFICATION</scope>
</reference>
<evidence type="ECO:0000256" key="2">
    <source>
        <dbReference type="ARBA" id="ARBA00022723"/>
    </source>
</evidence>
<dbReference type="InterPro" id="IPR051507">
    <property type="entry name" value="PcG_RING_finger"/>
</dbReference>
<evidence type="ECO:0000256" key="6">
    <source>
        <dbReference type="PROSITE-ProRule" id="PRU00175"/>
    </source>
</evidence>
<evidence type="ECO:0000256" key="5">
    <source>
        <dbReference type="ARBA" id="ARBA00023242"/>
    </source>
</evidence>
<accession>A0A183IZU1</accession>
<evidence type="ECO:0000313" key="8">
    <source>
        <dbReference type="EMBL" id="VDP21482.1"/>
    </source>
</evidence>
<dbReference type="InterPro" id="IPR013083">
    <property type="entry name" value="Znf_RING/FYVE/PHD"/>
</dbReference>
<evidence type="ECO:0000313" key="10">
    <source>
        <dbReference type="WBParaSite" id="SBAD_0000946801-mRNA-1"/>
    </source>
</evidence>
<dbReference type="OrthoDB" id="1305878at2759"/>
<evidence type="ECO:0000256" key="3">
    <source>
        <dbReference type="ARBA" id="ARBA00022771"/>
    </source>
</evidence>
<dbReference type="Pfam" id="PF16207">
    <property type="entry name" value="RAWUL"/>
    <property type="match status" value="1"/>
</dbReference>
<name>A0A183IZU1_9BILA</name>
<dbReference type="Gene3D" id="3.30.40.10">
    <property type="entry name" value="Zinc/RING finger domain, C3HC4 (zinc finger)"/>
    <property type="match status" value="1"/>
</dbReference>
<dbReference type="FunFam" id="3.30.40.10:FF:000033">
    <property type="entry name" value="Polycomb group RING finger protein 3"/>
    <property type="match status" value="1"/>
</dbReference>
<keyword evidence="9" id="KW-1185">Reference proteome</keyword>
<feature type="domain" description="RING-type" evidence="7">
    <location>
        <begin position="17"/>
        <end position="56"/>
    </location>
</feature>
<dbReference type="Pfam" id="PF13923">
    <property type="entry name" value="zf-C3HC4_2"/>
    <property type="match status" value="1"/>
</dbReference>
<sequence>MECCRIKLKTLNPYITCYICKGYLIDATTVTECLHTFCKSCLLKHLDEHNTCPKCEILIHQSHPRNYISYDRTLQDIVYKLVPDLFNKEMQRREAFYRERGLPFDNPLATTEAESSNAAPADEDFHRSDEQVSLYLYAESEELKNLTRPFVRCSVQATVTQLKKFVAKCLYSDMNRFTDIDILCNNEMMGKDHSLKFILRTRWRSNEPPLKLEFRPHVDF</sequence>
<keyword evidence="5" id="KW-0539">Nucleus</keyword>
<dbReference type="InterPro" id="IPR017907">
    <property type="entry name" value="Znf_RING_CS"/>
</dbReference>
<dbReference type="EMBL" id="UZAM01012374">
    <property type="protein sequence ID" value="VDP21482.1"/>
    <property type="molecule type" value="Genomic_DNA"/>
</dbReference>
<reference evidence="8 9" key="2">
    <citation type="submission" date="2018-11" db="EMBL/GenBank/DDBJ databases">
        <authorList>
            <consortium name="Pathogen Informatics"/>
        </authorList>
    </citation>
    <scope>NUCLEOTIDE SEQUENCE [LARGE SCALE GENOMIC DNA]</scope>
</reference>
<keyword evidence="4" id="KW-0862">Zinc</keyword>
<dbReference type="WBParaSite" id="SBAD_0000946801-mRNA-1">
    <property type="protein sequence ID" value="SBAD_0000946801-mRNA-1"/>
    <property type="gene ID" value="SBAD_0000946801"/>
</dbReference>
<comment type="subcellular location">
    <subcellularLocation>
        <location evidence="1">Nucleus</location>
    </subcellularLocation>
</comment>
<dbReference type="Gene3D" id="3.10.20.90">
    <property type="entry name" value="Phosphatidylinositol 3-kinase Catalytic Subunit, Chain A, domain 1"/>
    <property type="match status" value="1"/>
</dbReference>
<evidence type="ECO:0000259" key="7">
    <source>
        <dbReference type="PROSITE" id="PS50089"/>
    </source>
</evidence>
<dbReference type="SUPFAM" id="SSF57850">
    <property type="entry name" value="RING/U-box"/>
    <property type="match status" value="1"/>
</dbReference>
<dbReference type="PROSITE" id="PS50089">
    <property type="entry name" value="ZF_RING_2"/>
    <property type="match status" value="1"/>
</dbReference>
<gene>
    <name evidence="8" type="ORF">SBAD_LOCUS9139</name>
</gene>
<dbReference type="AlphaFoldDB" id="A0A183IZU1"/>
<evidence type="ECO:0000256" key="4">
    <source>
        <dbReference type="ARBA" id="ARBA00022833"/>
    </source>
</evidence>
<protein>
    <submittedName>
        <fullName evidence="10">RING-type domain-containing protein</fullName>
    </submittedName>
</protein>
<dbReference type="GO" id="GO:0031519">
    <property type="term" value="C:PcG protein complex"/>
    <property type="evidence" value="ECO:0007669"/>
    <property type="project" value="UniProtKB-ARBA"/>
</dbReference>
<organism evidence="10">
    <name type="scientific">Soboliphyme baturini</name>
    <dbReference type="NCBI Taxonomy" id="241478"/>
    <lineage>
        <taxon>Eukaryota</taxon>
        <taxon>Metazoa</taxon>
        <taxon>Ecdysozoa</taxon>
        <taxon>Nematoda</taxon>
        <taxon>Enoplea</taxon>
        <taxon>Dorylaimia</taxon>
        <taxon>Dioctophymatida</taxon>
        <taxon>Dioctophymatoidea</taxon>
        <taxon>Soboliphymatidae</taxon>
        <taxon>Soboliphyme</taxon>
    </lineage>
</organism>
<dbReference type="Proteomes" id="UP000270296">
    <property type="component" value="Unassembled WGS sequence"/>
</dbReference>
<dbReference type="PANTHER" id="PTHR45893">
    <property type="entry name" value="POLYCOMB GROUP RING FINGER PROTEIN"/>
    <property type="match status" value="1"/>
</dbReference>
<dbReference type="GO" id="GO:0008270">
    <property type="term" value="F:zinc ion binding"/>
    <property type="evidence" value="ECO:0007669"/>
    <property type="project" value="UniProtKB-KW"/>
</dbReference>
<keyword evidence="3 6" id="KW-0863">Zinc-finger</keyword>